<evidence type="ECO:0008006" key="4">
    <source>
        <dbReference type="Google" id="ProtNLM"/>
    </source>
</evidence>
<dbReference type="Proteomes" id="UP000246073">
    <property type="component" value="Unassembled WGS sequence"/>
</dbReference>
<dbReference type="InterPro" id="IPR036390">
    <property type="entry name" value="WH_DNA-bd_sf"/>
</dbReference>
<sequence length="60" mass="6972">MPNPADRRSQLLSLTEKGRESLSRSREARTLKIATLIDERLTDEERRVLEVAIHIIDRLC</sequence>
<reference evidence="3" key="1">
    <citation type="submission" date="2017-12" db="EMBL/GenBank/DDBJ databases">
        <authorList>
            <person name="Diaz M."/>
        </authorList>
    </citation>
    <scope>NUCLEOTIDE SEQUENCE [LARGE SCALE GENOMIC DNA]</scope>
    <source>
        <strain evidence="3">FI11154</strain>
    </source>
</reference>
<dbReference type="InterPro" id="IPR036388">
    <property type="entry name" value="WH-like_DNA-bd_sf"/>
</dbReference>
<dbReference type="AlphaFoldDB" id="A0A2P9HE44"/>
<protein>
    <recommendedName>
        <fullName evidence="4">Transcriptional regulator, MarR family</fullName>
    </recommendedName>
</protein>
<proteinExistence type="predicted"/>
<evidence type="ECO:0000313" key="3">
    <source>
        <dbReference type="Proteomes" id="UP000246073"/>
    </source>
</evidence>
<organism evidence="2 3">
    <name type="scientific">Ochrobactrum soli</name>
    <dbReference type="NCBI Taxonomy" id="2448455"/>
    <lineage>
        <taxon>Bacteria</taxon>
        <taxon>Pseudomonadati</taxon>
        <taxon>Pseudomonadota</taxon>
        <taxon>Alphaproteobacteria</taxon>
        <taxon>Hyphomicrobiales</taxon>
        <taxon>Brucellaceae</taxon>
        <taxon>Brucella/Ochrobactrum group</taxon>
        <taxon>Ochrobactrum</taxon>
    </lineage>
</organism>
<feature type="region of interest" description="Disordered" evidence="1">
    <location>
        <begin position="1"/>
        <end position="20"/>
    </location>
</feature>
<gene>
    <name evidence="2" type="ORF">OHAE_5452</name>
</gene>
<dbReference type="Gene3D" id="1.10.10.10">
    <property type="entry name" value="Winged helix-like DNA-binding domain superfamily/Winged helix DNA-binding domain"/>
    <property type="match status" value="1"/>
</dbReference>
<name>A0A2P9HE44_9HYPH</name>
<evidence type="ECO:0000256" key="1">
    <source>
        <dbReference type="SAM" id="MobiDB-lite"/>
    </source>
</evidence>
<dbReference type="SUPFAM" id="SSF46785">
    <property type="entry name" value="Winged helix' DNA-binding domain"/>
    <property type="match status" value="1"/>
</dbReference>
<accession>A0A2P9HE44</accession>
<evidence type="ECO:0000313" key="2">
    <source>
        <dbReference type="EMBL" id="SPL62384.1"/>
    </source>
</evidence>
<dbReference type="EMBL" id="OOFM01000002">
    <property type="protein sequence ID" value="SPL62384.1"/>
    <property type="molecule type" value="Genomic_DNA"/>
</dbReference>